<evidence type="ECO:0000313" key="1">
    <source>
        <dbReference type="EMBL" id="MFC1457158.1"/>
    </source>
</evidence>
<protein>
    <submittedName>
        <fullName evidence="1">Uncharacterized protein</fullName>
    </submittedName>
</protein>
<accession>A0ABV6Y7B5</accession>
<gene>
    <name evidence="1" type="ORF">ACETIH_10590</name>
</gene>
<sequence length="176" mass="19340">MPVKLVTVKRVSTVSGLAKSIFGLRNEPELQRQAEAALLRANPHLAGDARLASGSTVVVPEVPGLSTTDDARRVPIRPAPVDYLDRERLAKLAKATERLAVIAAQDGETQRAELKKRDFIAVLARTHPDLREKLPEIAEAVSAHAELIVVRAKQFHDAVLRAQEDQERRRKRSGPG</sequence>
<name>A0ABV6Y7B5_9HYPH</name>
<organism evidence="1 2">
    <name type="scientific">Microvirga arabica</name>
    <dbReference type="NCBI Taxonomy" id="1128671"/>
    <lineage>
        <taxon>Bacteria</taxon>
        <taxon>Pseudomonadati</taxon>
        <taxon>Pseudomonadota</taxon>
        <taxon>Alphaproteobacteria</taxon>
        <taxon>Hyphomicrobiales</taxon>
        <taxon>Methylobacteriaceae</taxon>
        <taxon>Microvirga</taxon>
    </lineage>
</organism>
<proteinExistence type="predicted"/>
<evidence type="ECO:0000313" key="2">
    <source>
        <dbReference type="Proteomes" id="UP001593940"/>
    </source>
</evidence>
<dbReference type="RefSeq" id="WP_377029666.1">
    <property type="nucleotide sequence ID" value="NZ_JBHOMY010000026.1"/>
</dbReference>
<keyword evidence="2" id="KW-1185">Reference proteome</keyword>
<dbReference type="EMBL" id="JBHOMY010000026">
    <property type="protein sequence ID" value="MFC1457158.1"/>
    <property type="molecule type" value="Genomic_DNA"/>
</dbReference>
<comment type="caution">
    <text evidence="1">The sequence shown here is derived from an EMBL/GenBank/DDBJ whole genome shotgun (WGS) entry which is preliminary data.</text>
</comment>
<dbReference type="Proteomes" id="UP001593940">
    <property type="component" value="Unassembled WGS sequence"/>
</dbReference>
<reference evidence="1 2" key="1">
    <citation type="submission" date="2024-09" db="EMBL/GenBank/DDBJ databases">
        <title>Nodulacao em especies de Leguminosae Basais da Amazonia e Caracterizacao dos Rizobios e Bacterias Associadas aos Nodulos.</title>
        <authorList>
            <person name="Jambeiro I.C.A."/>
            <person name="Lopes I.S."/>
            <person name="Aguiar E.R.G.R."/>
            <person name="Santos A.F.J."/>
            <person name="Dos Santos J.M.F."/>
            <person name="Gross E."/>
        </authorList>
    </citation>
    <scope>NUCLEOTIDE SEQUENCE [LARGE SCALE GENOMIC DNA]</scope>
    <source>
        <strain evidence="1 2">BRUESC1165</strain>
    </source>
</reference>